<proteinExistence type="predicted"/>
<evidence type="ECO:0000313" key="3">
    <source>
        <dbReference type="Proteomes" id="UP001054837"/>
    </source>
</evidence>
<gene>
    <name evidence="2" type="ORF">CDAR_240521</name>
</gene>
<dbReference type="Proteomes" id="UP001054837">
    <property type="component" value="Unassembled WGS sequence"/>
</dbReference>
<dbReference type="AlphaFoldDB" id="A0AAV4PLP6"/>
<evidence type="ECO:0000313" key="2">
    <source>
        <dbReference type="EMBL" id="GIX98462.1"/>
    </source>
</evidence>
<comment type="caution">
    <text evidence="2">The sequence shown here is derived from an EMBL/GenBank/DDBJ whole genome shotgun (WGS) entry which is preliminary data.</text>
</comment>
<dbReference type="EMBL" id="BPLQ01003166">
    <property type="protein sequence ID" value="GIX98462.1"/>
    <property type="molecule type" value="Genomic_DNA"/>
</dbReference>
<feature type="compositionally biased region" description="Basic and acidic residues" evidence="1">
    <location>
        <begin position="83"/>
        <end position="92"/>
    </location>
</feature>
<sequence length="137" mass="15917">MPKYWDKDEKCTYNLKKHSPVALSREKKLEEREDREQNDFSSTLLPIGIARETPLRRPQEGVRPAAQRIGDARPVRQLRRRQNKCDPREEIARPTISAHPLPPPPPSARPLSCAGSSNDISYVQTWRGRDRIRVWLQ</sequence>
<name>A0AAV4PLP6_9ARAC</name>
<protein>
    <submittedName>
        <fullName evidence="2">Uncharacterized protein</fullName>
    </submittedName>
</protein>
<feature type="region of interest" description="Disordered" evidence="1">
    <location>
        <begin position="20"/>
        <end position="115"/>
    </location>
</feature>
<reference evidence="2 3" key="1">
    <citation type="submission" date="2021-06" db="EMBL/GenBank/DDBJ databases">
        <title>Caerostris darwini draft genome.</title>
        <authorList>
            <person name="Kono N."/>
            <person name="Arakawa K."/>
        </authorList>
    </citation>
    <scope>NUCLEOTIDE SEQUENCE [LARGE SCALE GENOMIC DNA]</scope>
</reference>
<accession>A0AAV4PLP6</accession>
<keyword evidence="3" id="KW-1185">Reference proteome</keyword>
<feature type="compositionally biased region" description="Basic and acidic residues" evidence="1">
    <location>
        <begin position="24"/>
        <end position="38"/>
    </location>
</feature>
<evidence type="ECO:0000256" key="1">
    <source>
        <dbReference type="SAM" id="MobiDB-lite"/>
    </source>
</evidence>
<organism evidence="2 3">
    <name type="scientific">Caerostris darwini</name>
    <dbReference type="NCBI Taxonomy" id="1538125"/>
    <lineage>
        <taxon>Eukaryota</taxon>
        <taxon>Metazoa</taxon>
        <taxon>Ecdysozoa</taxon>
        <taxon>Arthropoda</taxon>
        <taxon>Chelicerata</taxon>
        <taxon>Arachnida</taxon>
        <taxon>Araneae</taxon>
        <taxon>Araneomorphae</taxon>
        <taxon>Entelegynae</taxon>
        <taxon>Araneoidea</taxon>
        <taxon>Araneidae</taxon>
        <taxon>Caerostris</taxon>
    </lineage>
</organism>